<dbReference type="EMBL" id="JBBWWQ010000004">
    <property type="protein sequence ID" value="KAK8949689.1"/>
    <property type="molecule type" value="Genomic_DNA"/>
</dbReference>
<gene>
    <name evidence="1" type="ORF">KSP39_PZI006205</name>
</gene>
<name>A0AAP0BU49_9ASPA</name>
<protein>
    <submittedName>
        <fullName evidence="1">Uncharacterized protein</fullName>
    </submittedName>
</protein>
<sequence length="117" mass="12727">MEGLIPFLYKAIRRNKSCRNYKPLPSGAAFYGDSGDRFDRHGFLTPPRQSEEPVIHGFLAPQPEKIGGLAGNENHAAVYVLCGARKSRSAKGFRRSKSLACITGGRPGIESLQGVHS</sequence>
<accession>A0AAP0BU49</accession>
<proteinExistence type="predicted"/>
<dbReference type="Proteomes" id="UP001418222">
    <property type="component" value="Unassembled WGS sequence"/>
</dbReference>
<evidence type="ECO:0000313" key="1">
    <source>
        <dbReference type="EMBL" id="KAK8949689.1"/>
    </source>
</evidence>
<comment type="caution">
    <text evidence="1">The sequence shown here is derived from an EMBL/GenBank/DDBJ whole genome shotgun (WGS) entry which is preliminary data.</text>
</comment>
<keyword evidence="2" id="KW-1185">Reference proteome</keyword>
<dbReference type="AlphaFoldDB" id="A0AAP0BU49"/>
<reference evidence="1 2" key="1">
    <citation type="journal article" date="2022" name="Nat. Plants">
        <title>Genomes of leafy and leafless Platanthera orchids illuminate the evolution of mycoheterotrophy.</title>
        <authorList>
            <person name="Li M.H."/>
            <person name="Liu K.W."/>
            <person name="Li Z."/>
            <person name="Lu H.C."/>
            <person name="Ye Q.L."/>
            <person name="Zhang D."/>
            <person name="Wang J.Y."/>
            <person name="Li Y.F."/>
            <person name="Zhong Z.M."/>
            <person name="Liu X."/>
            <person name="Yu X."/>
            <person name="Liu D.K."/>
            <person name="Tu X.D."/>
            <person name="Liu B."/>
            <person name="Hao Y."/>
            <person name="Liao X.Y."/>
            <person name="Jiang Y.T."/>
            <person name="Sun W.H."/>
            <person name="Chen J."/>
            <person name="Chen Y.Q."/>
            <person name="Ai Y."/>
            <person name="Zhai J.W."/>
            <person name="Wu S.S."/>
            <person name="Zhou Z."/>
            <person name="Hsiao Y.Y."/>
            <person name="Wu W.L."/>
            <person name="Chen Y.Y."/>
            <person name="Lin Y.F."/>
            <person name="Hsu J.L."/>
            <person name="Li C.Y."/>
            <person name="Wang Z.W."/>
            <person name="Zhao X."/>
            <person name="Zhong W.Y."/>
            <person name="Ma X.K."/>
            <person name="Ma L."/>
            <person name="Huang J."/>
            <person name="Chen G.Z."/>
            <person name="Huang M.Z."/>
            <person name="Huang L."/>
            <person name="Peng D.H."/>
            <person name="Luo Y.B."/>
            <person name="Zou S.Q."/>
            <person name="Chen S.P."/>
            <person name="Lan S."/>
            <person name="Tsai W.C."/>
            <person name="Van de Peer Y."/>
            <person name="Liu Z.J."/>
        </authorList>
    </citation>
    <scope>NUCLEOTIDE SEQUENCE [LARGE SCALE GENOMIC DNA]</scope>
    <source>
        <strain evidence="1">Lor287</strain>
    </source>
</reference>
<evidence type="ECO:0000313" key="2">
    <source>
        <dbReference type="Proteomes" id="UP001418222"/>
    </source>
</evidence>
<organism evidence="1 2">
    <name type="scientific">Platanthera zijinensis</name>
    <dbReference type="NCBI Taxonomy" id="2320716"/>
    <lineage>
        <taxon>Eukaryota</taxon>
        <taxon>Viridiplantae</taxon>
        <taxon>Streptophyta</taxon>
        <taxon>Embryophyta</taxon>
        <taxon>Tracheophyta</taxon>
        <taxon>Spermatophyta</taxon>
        <taxon>Magnoliopsida</taxon>
        <taxon>Liliopsida</taxon>
        <taxon>Asparagales</taxon>
        <taxon>Orchidaceae</taxon>
        <taxon>Orchidoideae</taxon>
        <taxon>Orchideae</taxon>
        <taxon>Orchidinae</taxon>
        <taxon>Platanthera</taxon>
    </lineage>
</organism>